<keyword evidence="3" id="KW-0804">Transcription</keyword>
<sequence length="327" mass="37303">MKESFYFQRNYSGLNAAGRVELLEGGFFTRRLASPENDIENTRIDLGQFRLECGHHRTPVVSRGKLPPNFVSLGLMTKGNCSARCNGMPVGERNLRIYPESTEIFYHTSEEAEWFIFSVPRHLLQTELSTLPERITLPVNHIMTVPLSEAAHAQLKNLIENVFSFVRSLPDPRSLSDIADKLLNRLLCGYVTAIGSSNEQWRDIFPHRLLQLHGQLIMASEGLVLSSENNNLKLTELARSTGYTLRALEIIFNNTVGMPPKSWFMNLRLNGALYDLIYAQKDENVAKTATRWGFQHLARFSSIYRQTFGERPSETLARSREKKQIKL</sequence>
<keyword evidence="6" id="KW-1185">Reference proteome</keyword>
<organism evidence="5 6">
    <name type="scientific">Leminorella richardii</name>
    <dbReference type="NCBI Taxonomy" id="158841"/>
    <lineage>
        <taxon>Bacteria</taxon>
        <taxon>Pseudomonadati</taxon>
        <taxon>Pseudomonadota</taxon>
        <taxon>Gammaproteobacteria</taxon>
        <taxon>Enterobacterales</taxon>
        <taxon>Budviciaceae</taxon>
        <taxon>Leminorella</taxon>
    </lineage>
</organism>
<name>A0A2X4UQP5_9GAMM</name>
<dbReference type="SMART" id="SM00342">
    <property type="entry name" value="HTH_ARAC"/>
    <property type="match status" value="1"/>
</dbReference>
<gene>
    <name evidence="5" type="ORF">NCTC12151_01752</name>
</gene>
<dbReference type="GO" id="GO:0043565">
    <property type="term" value="F:sequence-specific DNA binding"/>
    <property type="evidence" value="ECO:0007669"/>
    <property type="project" value="InterPro"/>
</dbReference>
<dbReference type="EMBL" id="LS483470">
    <property type="protein sequence ID" value="SQI40809.1"/>
    <property type="molecule type" value="Genomic_DNA"/>
</dbReference>
<dbReference type="PANTHER" id="PTHR46796:SF6">
    <property type="entry name" value="ARAC SUBFAMILY"/>
    <property type="match status" value="1"/>
</dbReference>
<protein>
    <submittedName>
        <fullName evidence="5">Transcriptional regulator EutR</fullName>
    </submittedName>
</protein>
<dbReference type="Gene3D" id="1.10.10.60">
    <property type="entry name" value="Homeodomain-like"/>
    <property type="match status" value="1"/>
</dbReference>
<evidence type="ECO:0000256" key="1">
    <source>
        <dbReference type="ARBA" id="ARBA00023015"/>
    </source>
</evidence>
<proteinExistence type="predicted"/>
<dbReference type="InterPro" id="IPR050204">
    <property type="entry name" value="AraC_XylS_family_regulators"/>
</dbReference>
<evidence type="ECO:0000313" key="6">
    <source>
        <dbReference type="Proteomes" id="UP000249005"/>
    </source>
</evidence>
<keyword evidence="1" id="KW-0805">Transcription regulation</keyword>
<accession>A0A2X4UQP5</accession>
<dbReference type="Pfam" id="PF12833">
    <property type="entry name" value="HTH_18"/>
    <property type="match status" value="1"/>
</dbReference>
<dbReference type="InterPro" id="IPR018060">
    <property type="entry name" value="HTH_AraC"/>
</dbReference>
<dbReference type="GO" id="GO:0003700">
    <property type="term" value="F:DNA-binding transcription factor activity"/>
    <property type="evidence" value="ECO:0007669"/>
    <property type="project" value="InterPro"/>
</dbReference>
<dbReference type="PANTHER" id="PTHR46796">
    <property type="entry name" value="HTH-TYPE TRANSCRIPTIONAL ACTIVATOR RHAS-RELATED"/>
    <property type="match status" value="1"/>
</dbReference>
<dbReference type="PROSITE" id="PS01124">
    <property type="entry name" value="HTH_ARAC_FAMILY_2"/>
    <property type="match status" value="1"/>
</dbReference>
<evidence type="ECO:0000256" key="3">
    <source>
        <dbReference type="ARBA" id="ARBA00023163"/>
    </source>
</evidence>
<evidence type="ECO:0000313" key="5">
    <source>
        <dbReference type="EMBL" id="SQI40809.1"/>
    </source>
</evidence>
<dbReference type="KEGG" id="lri:NCTC12151_01752"/>
<keyword evidence="2" id="KW-0238">DNA-binding</keyword>
<dbReference type="AlphaFoldDB" id="A0A2X4UQP5"/>
<dbReference type="Proteomes" id="UP000249005">
    <property type="component" value="Chromosome 1"/>
</dbReference>
<evidence type="ECO:0000256" key="2">
    <source>
        <dbReference type="ARBA" id="ARBA00023125"/>
    </source>
</evidence>
<evidence type="ECO:0000259" key="4">
    <source>
        <dbReference type="PROSITE" id="PS01124"/>
    </source>
</evidence>
<reference evidence="5 6" key="1">
    <citation type="submission" date="2018-06" db="EMBL/GenBank/DDBJ databases">
        <authorList>
            <consortium name="Pathogen Informatics"/>
            <person name="Doyle S."/>
        </authorList>
    </citation>
    <scope>NUCLEOTIDE SEQUENCE [LARGE SCALE GENOMIC DNA]</scope>
    <source>
        <strain evidence="5 6">NCTC12151</strain>
    </source>
</reference>
<feature type="domain" description="HTH araC/xylS-type" evidence="4">
    <location>
        <begin position="218"/>
        <end position="318"/>
    </location>
</feature>